<accession>S7T1S2</accession>
<dbReference type="NCBIfam" id="TIGR00040">
    <property type="entry name" value="yfcE"/>
    <property type="match status" value="1"/>
</dbReference>
<evidence type="ECO:0000256" key="1">
    <source>
        <dbReference type="ARBA" id="ARBA00008950"/>
    </source>
</evidence>
<dbReference type="InterPro" id="IPR029052">
    <property type="entry name" value="Metallo-depent_PP-like"/>
</dbReference>
<dbReference type="GO" id="GO:0016787">
    <property type="term" value="F:hydrolase activity"/>
    <property type="evidence" value="ECO:0007669"/>
    <property type="project" value="UniProtKB-UniRule"/>
</dbReference>
<dbReference type="SUPFAM" id="SSF56300">
    <property type="entry name" value="Metallo-dependent phosphatases"/>
    <property type="match status" value="1"/>
</dbReference>
<dbReference type="Pfam" id="PF12850">
    <property type="entry name" value="Metallophos_2"/>
    <property type="match status" value="1"/>
</dbReference>
<dbReference type="InterPro" id="IPR000979">
    <property type="entry name" value="Phosphodiesterase_MJ0936/Vps29"/>
</dbReference>
<evidence type="ECO:0000313" key="4">
    <source>
        <dbReference type="EMBL" id="EPR31022.1"/>
    </source>
</evidence>
<dbReference type="RefSeq" id="WP_020887846.1">
    <property type="nucleotide sequence ID" value="NZ_ATHI01000030.1"/>
</dbReference>
<keyword evidence="5" id="KW-1185">Reference proteome</keyword>
<dbReference type="InterPro" id="IPR024654">
    <property type="entry name" value="Calcineurin-like_PHP_lpxH"/>
</dbReference>
<dbReference type="eggNOG" id="COG0622">
    <property type="taxonomic scope" value="Bacteria"/>
</dbReference>
<evidence type="ECO:0000259" key="3">
    <source>
        <dbReference type="Pfam" id="PF12850"/>
    </source>
</evidence>
<dbReference type="EC" id="3.1.4.-" evidence="2"/>
<dbReference type="EMBL" id="ATHI01000030">
    <property type="protein sequence ID" value="EPR31022.1"/>
    <property type="molecule type" value="Genomic_DNA"/>
</dbReference>
<name>S7T1S2_9BACT</name>
<dbReference type="GO" id="GO:0046872">
    <property type="term" value="F:metal ion binding"/>
    <property type="evidence" value="ECO:0007669"/>
    <property type="project" value="UniProtKB-KW"/>
</dbReference>
<sequence>MRVAVISDTHLDEPTPWFRRVFDEHLAKADAIIHCGDISGDGMVRFLEASHPNVHMVCGNMCTGSARRHLAPRIAVTFEGFRVGASHGTCSQGSSAEYVLREFGPDFEVICYGHTHVFDWRKIDGRWVLNPGALQEGEGSFAYLDLVPGEEPKAVQVRV</sequence>
<dbReference type="PATRIC" id="fig|1121439.3.peg.2529"/>
<keyword evidence="2" id="KW-0479">Metal-binding</keyword>
<dbReference type="AlphaFoldDB" id="S7T1S2"/>
<comment type="similarity">
    <text evidence="1 2">Belongs to the metallophosphoesterase superfamily. YfcE family.</text>
</comment>
<evidence type="ECO:0000256" key="2">
    <source>
        <dbReference type="RuleBase" id="RU362039"/>
    </source>
</evidence>
<protein>
    <recommendedName>
        <fullName evidence="2">Phosphoesterase</fullName>
        <ecNumber evidence="2">3.1.4.-</ecNumber>
    </recommendedName>
</protein>
<feature type="domain" description="Calcineurin-like phosphoesterase" evidence="3">
    <location>
        <begin position="1"/>
        <end position="137"/>
    </location>
</feature>
<dbReference type="Gene3D" id="3.60.21.10">
    <property type="match status" value="1"/>
</dbReference>
<comment type="cofactor">
    <cofactor evidence="2">
        <name>a divalent metal cation</name>
        <dbReference type="ChEBI" id="CHEBI:60240"/>
    </cofactor>
</comment>
<proteinExistence type="inferred from homology"/>
<evidence type="ECO:0000313" key="5">
    <source>
        <dbReference type="Proteomes" id="UP000014975"/>
    </source>
</evidence>
<organism evidence="4 5">
    <name type="scientific">Alkalidesulfovibrio alkalitolerans DSM 16529</name>
    <dbReference type="NCBI Taxonomy" id="1121439"/>
    <lineage>
        <taxon>Bacteria</taxon>
        <taxon>Pseudomonadati</taxon>
        <taxon>Thermodesulfobacteriota</taxon>
        <taxon>Desulfovibrionia</taxon>
        <taxon>Desulfovibrionales</taxon>
        <taxon>Desulfovibrionaceae</taxon>
        <taxon>Alkalidesulfovibrio</taxon>
    </lineage>
</organism>
<dbReference type="STRING" id="1121439.dsat_1149"/>
<dbReference type="OrthoDB" id="9785951at2"/>
<gene>
    <name evidence="4" type="ORF">dsat_1149</name>
</gene>
<dbReference type="Proteomes" id="UP000014975">
    <property type="component" value="Unassembled WGS sequence"/>
</dbReference>
<dbReference type="PANTHER" id="PTHR11124">
    <property type="entry name" value="VACUOLAR SORTING PROTEIN VPS29"/>
    <property type="match status" value="1"/>
</dbReference>
<reference evidence="4 5" key="1">
    <citation type="journal article" date="2013" name="Genome Announc.">
        <title>Draft genome sequences for three mercury-methylating, sulfate-reducing bacteria.</title>
        <authorList>
            <person name="Brown S.D."/>
            <person name="Hurt R.A.Jr."/>
            <person name="Gilmour C.C."/>
            <person name="Elias D.A."/>
        </authorList>
    </citation>
    <scope>NUCLEOTIDE SEQUENCE [LARGE SCALE GENOMIC DNA]</scope>
    <source>
        <strain evidence="4 5">DSM 16529</strain>
    </source>
</reference>
<comment type="caution">
    <text evidence="4">The sequence shown here is derived from an EMBL/GenBank/DDBJ whole genome shotgun (WGS) entry which is preliminary data.</text>
</comment>